<dbReference type="Pfam" id="PF02843">
    <property type="entry name" value="GARS_C"/>
    <property type="match status" value="1"/>
</dbReference>
<dbReference type="RefSeq" id="WP_111000299.1">
    <property type="nucleotide sequence ID" value="NZ_QKTW01000022.1"/>
</dbReference>
<organism evidence="13 14">
    <name type="scientific">Taibaiella soli</name>
    <dbReference type="NCBI Taxonomy" id="1649169"/>
    <lineage>
        <taxon>Bacteria</taxon>
        <taxon>Pseudomonadati</taxon>
        <taxon>Bacteroidota</taxon>
        <taxon>Chitinophagia</taxon>
        <taxon>Chitinophagales</taxon>
        <taxon>Chitinophagaceae</taxon>
        <taxon>Taibaiella</taxon>
    </lineage>
</organism>
<evidence type="ECO:0000259" key="12">
    <source>
        <dbReference type="PROSITE" id="PS50975"/>
    </source>
</evidence>
<dbReference type="PROSITE" id="PS50975">
    <property type="entry name" value="ATP_GRASP"/>
    <property type="match status" value="1"/>
</dbReference>
<dbReference type="PANTHER" id="PTHR43472">
    <property type="entry name" value="PHOSPHORIBOSYLAMINE--GLYCINE LIGASE"/>
    <property type="match status" value="1"/>
</dbReference>
<dbReference type="Pfam" id="PF02844">
    <property type="entry name" value="GARS_N"/>
    <property type="match status" value="1"/>
</dbReference>
<dbReference type="Proteomes" id="UP000248745">
    <property type="component" value="Unassembled WGS sequence"/>
</dbReference>
<name>A0A2W2AW63_9BACT</name>
<accession>A0A2W2AW63</accession>
<dbReference type="OrthoDB" id="9807240at2"/>
<sequence>MNILLLGSGGRECTLAWKLKQSPLCKELYIAPGNAGTASYGTNISISVNDFEAIKTFCLENKIDILFPGSEDPLVNGIYDFVKNDEQIKHIIVAGPSKEGAQLEGSKAFSKKFMERHNIPTAAYREFNDANFDEGVAYLKQHSLPIVLKADGLAAGKGVVIAQSTEEALETFNSMIKEAQFGDASKKVVVEQFLDGIELSVFAMSDGTNYIILPEAKDYKRIGEGDQGPNTGGMGAISPVPFAQGEFMQKVIDRIVTPTVNGLKAENIIYQGFIFFGLIKVGNDPYVIEYNCRMGDPETEVVMPRLENDLVALILKMNDNELNEVTVKHSAKAACTVMLVSEGYPGDYPKGREIRGFDDVENSILFHAGTAMKDNEVVTSGGRVIAITSYGNTIQDALAQSYENADKINYEGKYFRRDIGYEFN</sequence>
<dbReference type="GO" id="GO:0005524">
    <property type="term" value="F:ATP binding"/>
    <property type="evidence" value="ECO:0007669"/>
    <property type="project" value="UniProtKB-UniRule"/>
</dbReference>
<dbReference type="FunFam" id="3.90.600.10:FF:000001">
    <property type="entry name" value="Trifunctional purine biosynthetic protein adenosine-3"/>
    <property type="match status" value="1"/>
</dbReference>
<dbReference type="SUPFAM" id="SSF56059">
    <property type="entry name" value="Glutathione synthetase ATP-binding domain-like"/>
    <property type="match status" value="1"/>
</dbReference>
<dbReference type="InterPro" id="IPR016185">
    <property type="entry name" value="PreATP-grasp_dom_sf"/>
</dbReference>
<evidence type="ECO:0000313" key="13">
    <source>
        <dbReference type="EMBL" id="PZF71928.1"/>
    </source>
</evidence>
<dbReference type="InterPro" id="IPR000115">
    <property type="entry name" value="PRibGlycinamide_synth"/>
</dbReference>
<evidence type="ECO:0000256" key="1">
    <source>
        <dbReference type="ARBA" id="ARBA00005174"/>
    </source>
</evidence>
<dbReference type="InterPro" id="IPR037123">
    <property type="entry name" value="PRibGlycinamide_synth_C_sf"/>
</dbReference>
<gene>
    <name evidence="10" type="primary">purD</name>
    <name evidence="13" type="ORF">DN068_17425</name>
</gene>
<evidence type="ECO:0000313" key="14">
    <source>
        <dbReference type="Proteomes" id="UP000248745"/>
    </source>
</evidence>
<keyword evidence="14" id="KW-1185">Reference proteome</keyword>
<dbReference type="Gene3D" id="3.40.50.20">
    <property type="match status" value="1"/>
</dbReference>
<comment type="catalytic activity">
    <reaction evidence="10">
        <text>5-phospho-beta-D-ribosylamine + glycine + ATP = N(1)-(5-phospho-beta-D-ribosyl)glycinamide + ADP + phosphate + H(+)</text>
        <dbReference type="Rhea" id="RHEA:17453"/>
        <dbReference type="ChEBI" id="CHEBI:15378"/>
        <dbReference type="ChEBI" id="CHEBI:30616"/>
        <dbReference type="ChEBI" id="CHEBI:43474"/>
        <dbReference type="ChEBI" id="CHEBI:57305"/>
        <dbReference type="ChEBI" id="CHEBI:58681"/>
        <dbReference type="ChEBI" id="CHEBI:143788"/>
        <dbReference type="ChEBI" id="CHEBI:456216"/>
        <dbReference type="EC" id="6.3.4.13"/>
    </reaction>
</comment>
<dbReference type="InterPro" id="IPR020561">
    <property type="entry name" value="PRibGlycinamid_synth_ATP-grasp"/>
</dbReference>
<dbReference type="InterPro" id="IPR011761">
    <property type="entry name" value="ATP-grasp"/>
</dbReference>
<comment type="caution">
    <text evidence="13">The sequence shown here is derived from an EMBL/GenBank/DDBJ whole genome shotgun (WGS) entry which is preliminary data.</text>
</comment>
<dbReference type="SUPFAM" id="SSF52440">
    <property type="entry name" value="PreATP-grasp domain"/>
    <property type="match status" value="1"/>
</dbReference>
<dbReference type="InterPro" id="IPR011054">
    <property type="entry name" value="Rudment_hybrid_motif"/>
</dbReference>
<dbReference type="GO" id="GO:0006189">
    <property type="term" value="P:'de novo' IMP biosynthetic process"/>
    <property type="evidence" value="ECO:0007669"/>
    <property type="project" value="UniProtKB-UniRule"/>
</dbReference>
<evidence type="ECO:0000256" key="5">
    <source>
        <dbReference type="ARBA" id="ARBA00022755"/>
    </source>
</evidence>
<evidence type="ECO:0000256" key="11">
    <source>
        <dbReference type="PROSITE-ProRule" id="PRU00409"/>
    </source>
</evidence>
<dbReference type="NCBIfam" id="TIGR00877">
    <property type="entry name" value="purD"/>
    <property type="match status" value="1"/>
</dbReference>
<keyword evidence="6 11" id="KW-0067">ATP-binding</keyword>
<keyword evidence="3 10" id="KW-0436">Ligase</keyword>
<dbReference type="GO" id="GO:0046872">
    <property type="term" value="F:metal ion binding"/>
    <property type="evidence" value="ECO:0007669"/>
    <property type="project" value="InterPro"/>
</dbReference>
<evidence type="ECO:0000256" key="8">
    <source>
        <dbReference type="ARBA" id="ARBA00042242"/>
    </source>
</evidence>
<dbReference type="Gene3D" id="3.30.1490.20">
    <property type="entry name" value="ATP-grasp fold, A domain"/>
    <property type="match status" value="1"/>
</dbReference>
<dbReference type="InterPro" id="IPR020562">
    <property type="entry name" value="PRibGlycinamide_synth_N"/>
</dbReference>
<dbReference type="SMART" id="SM01210">
    <property type="entry name" value="GARS_C"/>
    <property type="match status" value="1"/>
</dbReference>
<protein>
    <recommendedName>
        <fullName evidence="2 10">Phosphoribosylamine--glycine ligase</fullName>
        <ecNumber evidence="2 10">6.3.4.13</ecNumber>
    </recommendedName>
    <alternativeName>
        <fullName evidence="10">GARS</fullName>
    </alternativeName>
    <alternativeName>
        <fullName evidence="8 10">Glycinamide ribonucleotide synthetase</fullName>
    </alternativeName>
    <alternativeName>
        <fullName evidence="9 10">Phosphoribosylglycinamide synthetase</fullName>
    </alternativeName>
</protein>
<comment type="pathway">
    <text evidence="1 10">Purine metabolism; IMP biosynthesis via de novo pathway; N(1)-(5-phospho-D-ribosyl)glycinamide from 5-phospho-alpha-D-ribose 1-diphosphate: step 2/2.</text>
</comment>
<evidence type="ECO:0000256" key="9">
    <source>
        <dbReference type="ARBA" id="ARBA00042864"/>
    </source>
</evidence>
<dbReference type="GO" id="GO:0009113">
    <property type="term" value="P:purine nucleobase biosynthetic process"/>
    <property type="evidence" value="ECO:0007669"/>
    <property type="project" value="InterPro"/>
</dbReference>
<comment type="similarity">
    <text evidence="7 10">Belongs to the GARS family.</text>
</comment>
<reference evidence="13 14" key="1">
    <citation type="submission" date="2018-06" db="EMBL/GenBank/DDBJ databases">
        <title>Mucibacter soli gen. nov., sp. nov., a new member of the family Chitinophagaceae producing mucin.</title>
        <authorList>
            <person name="Kim M.-K."/>
            <person name="Park S."/>
            <person name="Kim T.-S."/>
            <person name="Joung Y."/>
            <person name="Han J.-H."/>
            <person name="Kim S.B."/>
        </authorList>
    </citation>
    <scope>NUCLEOTIDE SEQUENCE [LARGE SCALE GENOMIC DNA]</scope>
    <source>
        <strain evidence="13 14">R1-15</strain>
    </source>
</reference>
<feature type="domain" description="ATP-grasp" evidence="12">
    <location>
        <begin position="111"/>
        <end position="319"/>
    </location>
</feature>
<dbReference type="HAMAP" id="MF_00138">
    <property type="entry name" value="GARS"/>
    <property type="match status" value="1"/>
</dbReference>
<evidence type="ECO:0000256" key="10">
    <source>
        <dbReference type="HAMAP-Rule" id="MF_00138"/>
    </source>
</evidence>
<evidence type="ECO:0000256" key="3">
    <source>
        <dbReference type="ARBA" id="ARBA00022598"/>
    </source>
</evidence>
<dbReference type="GO" id="GO:0004637">
    <property type="term" value="F:phosphoribosylamine-glycine ligase activity"/>
    <property type="evidence" value="ECO:0007669"/>
    <property type="project" value="UniProtKB-UniRule"/>
</dbReference>
<keyword evidence="5 10" id="KW-0658">Purine biosynthesis</keyword>
<dbReference type="AlphaFoldDB" id="A0A2W2AW63"/>
<proteinExistence type="inferred from homology"/>
<dbReference type="Pfam" id="PF01071">
    <property type="entry name" value="GARS_A"/>
    <property type="match status" value="1"/>
</dbReference>
<dbReference type="Gene3D" id="3.90.600.10">
    <property type="entry name" value="Phosphoribosylglycinamide synthetase, C-terminal domain"/>
    <property type="match status" value="1"/>
</dbReference>
<dbReference type="UniPathway" id="UPA00074">
    <property type="reaction ID" value="UER00125"/>
</dbReference>
<dbReference type="InterPro" id="IPR020560">
    <property type="entry name" value="PRibGlycinamide_synth_C-dom"/>
</dbReference>
<dbReference type="Gene3D" id="3.30.470.20">
    <property type="entry name" value="ATP-grasp fold, B domain"/>
    <property type="match status" value="1"/>
</dbReference>
<dbReference type="InterPro" id="IPR013815">
    <property type="entry name" value="ATP_grasp_subdomain_1"/>
</dbReference>
<dbReference type="EC" id="6.3.4.13" evidence="2 10"/>
<evidence type="ECO:0000256" key="4">
    <source>
        <dbReference type="ARBA" id="ARBA00022741"/>
    </source>
</evidence>
<dbReference type="SMART" id="SM01209">
    <property type="entry name" value="GARS_A"/>
    <property type="match status" value="1"/>
</dbReference>
<evidence type="ECO:0000256" key="2">
    <source>
        <dbReference type="ARBA" id="ARBA00013255"/>
    </source>
</evidence>
<keyword evidence="4 11" id="KW-0547">Nucleotide-binding</keyword>
<dbReference type="SUPFAM" id="SSF51246">
    <property type="entry name" value="Rudiment single hybrid motif"/>
    <property type="match status" value="1"/>
</dbReference>
<evidence type="ECO:0000256" key="6">
    <source>
        <dbReference type="ARBA" id="ARBA00022840"/>
    </source>
</evidence>
<evidence type="ECO:0000256" key="7">
    <source>
        <dbReference type="ARBA" id="ARBA00038345"/>
    </source>
</evidence>
<dbReference type="PANTHER" id="PTHR43472:SF1">
    <property type="entry name" value="PHOSPHORIBOSYLAMINE--GLYCINE LIGASE, CHLOROPLASTIC"/>
    <property type="match status" value="1"/>
</dbReference>
<dbReference type="EMBL" id="QKTW01000022">
    <property type="protein sequence ID" value="PZF71928.1"/>
    <property type="molecule type" value="Genomic_DNA"/>
</dbReference>